<dbReference type="GO" id="GO:0016787">
    <property type="term" value="F:hydrolase activity"/>
    <property type="evidence" value="ECO:0007669"/>
    <property type="project" value="UniProtKB-KW"/>
</dbReference>
<evidence type="ECO:0000313" key="5">
    <source>
        <dbReference type="Proteomes" id="UP000823634"/>
    </source>
</evidence>
<reference evidence="4" key="1">
    <citation type="submission" date="2020-10" db="EMBL/GenBank/DDBJ databases">
        <authorList>
            <person name="Gilroy R."/>
        </authorList>
    </citation>
    <scope>NUCLEOTIDE SEQUENCE</scope>
    <source>
        <strain evidence="4">17113</strain>
    </source>
</reference>
<dbReference type="Gene3D" id="3.40.50.850">
    <property type="entry name" value="Isochorismatase-like"/>
    <property type="match status" value="1"/>
</dbReference>
<dbReference type="CDD" id="cd00431">
    <property type="entry name" value="cysteine_hydrolases"/>
    <property type="match status" value="1"/>
</dbReference>
<dbReference type="InterPro" id="IPR000868">
    <property type="entry name" value="Isochorismatase-like_dom"/>
</dbReference>
<sequence length="174" mass="18928">MQKRSRALVVVDMQVDFVSGGLGFEQAKPLPEKIASLIKENIGLADLYFTLDTHEGDYLSTQEGKWLPIPHCIKGSAGHCLCEELEPFAKEGTLIEKPGFGSLELALALRENGYSEVAFCGIDSSICVFSNAILAKAALPNAKICVLREYSLSSDLEAQERAFAALKLVHIDVI</sequence>
<dbReference type="PANTHER" id="PTHR43540">
    <property type="entry name" value="PEROXYUREIDOACRYLATE/UREIDOACRYLATE AMIDOHYDROLASE-RELATED"/>
    <property type="match status" value="1"/>
</dbReference>
<keyword evidence="2 4" id="KW-0378">Hydrolase</keyword>
<dbReference type="InterPro" id="IPR050272">
    <property type="entry name" value="Isochorismatase-like_hydrls"/>
</dbReference>
<dbReference type="InterPro" id="IPR036380">
    <property type="entry name" value="Isochorismatase-like_sf"/>
</dbReference>
<protein>
    <submittedName>
        <fullName evidence="4">Cysteine hydrolase</fullName>
    </submittedName>
</protein>
<feature type="domain" description="Isochorismatase-like" evidence="3">
    <location>
        <begin position="7"/>
        <end position="168"/>
    </location>
</feature>
<dbReference type="SUPFAM" id="SSF52499">
    <property type="entry name" value="Isochorismatase-like hydrolases"/>
    <property type="match status" value="1"/>
</dbReference>
<dbReference type="AlphaFoldDB" id="A0A9D9DGC1"/>
<dbReference type="EMBL" id="JADINA010000007">
    <property type="protein sequence ID" value="MBO8425881.1"/>
    <property type="molecule type" value="Genomic_DNA"/>
</dbReference>
<dbReference type="Pfam" id="PF00857">
    <property type="entry name" value="Isochorismatase"/>
    <property type="match status" value="1"/>
</dbReference>
<accession>A0A9D9DGC1</accession>
<dbReference type="PANTHER" id="PTHR43540:SF10">
    <property type="entry name" value="ISOCHORISMATASE"/>
    <property type="match status" value="1"/>
</dbReference>
<reference evidence="4" key="2">
    <citation type="journal article" date="2021" name="PeerJ">
        <title>Extensive microbial diversity within the chicken gut microbiome revealed by metagenomics and culture.</title>
        <authorList>
            <person name="Gilroy R."/>
            <person name="Ravi A."/>
            <person name="Getino M."/>
            <person name="Pursley I."/>
            <person name="Horton D.L."/>
            <person name="Alikhan N.F."/>
            <person name="Baker D."/>
            <person name="Gharbi K."/>
            <person name="Hall N."/>
            <person name="Watson M."/>
            <person name="Adriaenssens E.M."/>
            <person name="Foster-Nyarko E."/>
            <person name="Jarju S."/>
            <person name="Secka A."/>
            <person name="Antonio M."/>
            <person name="Oren A."/>
            <person name="Chaudhuri R.R."/>
            <person name="La Ragione R."/>
            <person name="Hildebrand F."/>
            <person name="Pallen M.J."/>
        </authorList>
    </citation>
    <scope>NUCLEOTIDE SEQUENCE</scope>
    <source>
        <strain evidence="4">17113</strain>
    </source>
</reference>
<evidence type="ECO:0000256" key="1">
    <source>
        <dbReference type="ARBA" id="ARBA00006336"/>
    </source>
</evidence>
<organism evidence="4 5">
    <name type="scientific">Candidatus Alloenteromonas pullistercoris</name>
    <dbReference type="NCBI Taxonomy" id="2840785"/>
    <lineage>
        <taxon>Bacteria</taxon>
        <taxon>Bacillati</taxon>
        <taxon>Bacillota</taxon>
        <taxon>Bacillota incertae sedis</taxon>
        <taxon>Candidatus Alloenteromonas</taxon>
    </lineage>
</organism>
<evidence type="ECO:0000256" key="2">
    <source>
        <dbReference type="ARBA" id="ARBA00022801"/>
    </source>
</evidence>
<comment type="caution">
    <text evidence="4">The sequence shown here is derived from an EMBL/GenBank/DDBJ whole genome shotgun (WGS) entry which is preliminary data.</text>
</comment>
<evidence type="ECO:0000259" key="3">
    <source>
        <dbReference type="Pfam" id="PF00857"/>
    </source>
</evidence>
<gene>
    <name evidence="4" type="ORF">IAC61_00990</name>
</gene>
<evidence type="ECO:0000313" key="4">
    <source>
        <dbReference type="EMBL" id="MBO8425881.1"/>
    </source>
</evidence>
<proteinExistence type="inferred from homology"/>
<name>A0A9D9DGC1_9FIRM</name>
<comment type="similarity">
    <text evidence="1">Belongs to the isochorismatase family.</text>
</comment>
<dbReference type="Proteomes" id="UP000823634">
    <property type="component" value="Unassembled WGS sequence"/>
</dbReference>